<reference evidence="1 2" key="1">
    <citation type="submission" date="2017-04" db="EMBL/GenBank/DDBJ databases">
        <title>Novel microbial lineages endemic to geothermal iron-oxide mats fill important gaps in the evolutionary history of Archaea.</title>
        <authorList>
            <person name="Jay Z.J."/>
            <person name="Beam J.P."/>
            <person name="Dlakic M."/>
            <person name="Rusch D.B."/>
            <person name="Kozubal M.A."/>
            <person name="Inskeep W.P."/>
        </authorList>
    </citation>
    <scope>NUCLEOTIDE SEQUENCE [LARGE SCALE GENOMIC DNA]</scope>
    <source>
        <strain evidence="1">OSP_D</strain>
    </source>
</reference>
<name>A0A2R6A5V2_9ARCH</name>
<organism evidence="1 2">
    <name type="scientific">Candidatus Marsarchaeota G1 archaeon OSP_D</name>
    <dbReference type="NCBI Taxonomy" id="1978155"/>
    <lineage>
        <taxon>Archaea</taxon>
        <taxon>Candidatus Marsarchaeota</taxon>
        <taxon>Candidatus Marsarchaeota group 1</taxon>
    </lineage>
</organism>
<protein>
    <submittedName>
        <fullName evidence="1">Uncharacterized protein</fullName>
    </submittedName>
</protein>
<accession>A0A2R6A5V2</accession>
<dbReference type="EMBL" id="NEXC01000162">
    <property type="protein sequence ID" value="PSN81761.1"/>
    <property type="molecule type" value="Genomic_DNA"/>
</dbReference>
<evidence type="ECO:0000313" key="1">
    <source>
        <dbReference type="EMBL" id="PSN81761.1"/>
    </source>
</evidence>
<dbReference type="Proteomes" id="UP000240880">
    <property type="component" value="Unassembled WGS sequence"/>
</dbReference>
<proteinExistence type="predicted"/>
<comment type="caution">
    <text evidence="1">The sequence shown here is derived from an EMBL/GenBank/DDBJ whole genome shotgun (WGS) entry which is preliminary data.</text>
</comment>
<dbReference type="AlphaFoldDB" id="A0A2R6A5V2"/>
<evidence type="ECO:0000313" key="2">
    <source>
        <dbReference type="Proteomes" id="UP000240880"/>
    </source>
</evidence>
<sequence>MPLGVFYHKDLSSEIYRKSEQELLELAKKYYIALIFKKENNKLYVDVYRESAFEKKTEIEDFLIYFSDSSDELKPIQTRDNDFLINISKVV</sequence>
<gene>
    <name evidence="1" type="ORF">B9Q01_10305</name>
</gene>